<gene>
    <name evidence="2" type="ORF">M404DRAFT_25986</name>
</gene>
<accession>A0A0C3K5R4</accession>
<evidence type="ECO:0000313" key="3">
    <source>
        <dbReference type="Proteomes" id="UP000054217"/>
    </source>
</evidence>
<organism evidence="2 3">
    <name type="scientific">Pisolithus tinctorius Marx 270</name>
    <dbReference type="NCBI Taxonomy" id="870435"/>
    <lineage>
        <taxon>Eukaryota</taxon>
        <taxon>Fungi</taxon>
        <taxon>Dikarya</taxon>
        <taxon>Basidiomycota</taxon>
        <taxon>Agaricomycotina</taxon>
        <taxon>Agaricomycetes</taxon>
        <taxon>Agaricomycetidae</taxon>
        <taxon>Boletales</taxon>
        <taxon>Sclerodermatineae</taxon>
        <taxon>Pisolithaceae</taxon>
        <taxon>Pisolithus</taxon>
    </lineage>
</organism>
<evidence type="ECO:0008006" key="4">
    <source>
        <dbReference type="Google" id="ProtNLM"/>
    </source>
</evidence>
<reference evidence="2 3" key="1">
    <citation type="submission" date="2014-04" db="EMBL/GenBank/DDBJ databases">
        <authorList>
            <consortium name="DOE Joint Genome Institute"/>
            <person name="Kuo A."/>
            <person name="Kohler A."/>
            <person name="Costa M.D."/>
            <person name="Nagy L.G."/>
            <person name="Floudas D."/>
            <person name="Copeland A."/>
            <person name="Barry K.W."/>
            <person name="Cichocki N."/>
            <person name="Veneault-Fourrey C."/>
            <person name="LaButti K."/>
            <person name="Lindquist E.A."/>
            <person name="Lipzen A."/>
            <person name="Lundell T."/>
            <person name="Morin E."/>
            <person name="Murat C."/>
            <person name="Sun H."/>
            <person name="Tunlid A."/>
            <person name="Henrissat B."/>
            <person name="Grigoriev I.V."/>
            <person name="Hibbett D.S."/>
            <person name="Martin F."/>
            <person name="Nordberg H.P."/>
            <person name="Cantor M.N."/>
            <person name="Hua S.X."/>
        </authorList>
    </citation>
    <scope>NUCLEOTIDE SEQUENCE [LARGE SCALE GENOMIC DNA]</scope>
    <source>
        <strain evidence="2 3">Marx 270</strain>
    </source>
</reference>
<dbReference type="HOGENOM" id="CLU_043974_0_0_1"/>
<sequence>MSAGRAPHLSQLVCAATPDPIKAEKTLLREKFVAASAALVTEAKCLPDDKEELWEEKVMWMRRWEQRTGEVFPLVERGRALGIDTKIDAADGPAVVEADEAYERWVSEEIVQGRANEDMRMEEAVAQAVIEQGTSAKVPVTTEKMSHIKVVSRPVQKQLRQTVAESEDKDEPKIIIPPGSILHKIPCTRCMVKKAACTRPVRWTCDGCACIKQGCEKSNKSTGKKTQTGTVTARSAKAAKASSSKRAAAEDDDDDDEVKVVESHMRGKGKALMRNWLDAKVAADLLQLLRLLRAKAVESQAAFLRLQVHIDQLAKALEKIGVE</sequence>
<name>A0A0C3K5R4_PISTI</name>
<evidence type="ECO:0000256" key="1">
    <source>
        <dbReference type="SAM" id="MobiDB-lite"/>
    </source>
</evidence>
<keyword evidence="3" id="KW-1185">Reference proteome</keyword>
<feature type="region of interest" description="Disordered" evidence="1">
    <location>
        <begin position="216"/>
        <end position="256"/>
    </location>
</feature>
<dbReference type="AlphaFoldDB" id="A0A0C3K5R4"/>
<proteinExistence type="predicted"/>
<dbReference type="OrthoDB" id="2680592at2759"/>
<dbReference type="EMBL" id="KN831969">
    <property type="protein sequence ID" value="KIO04902.1"/>
    <property type="molecule type" value="Genomic_DNA"/>
</dbReference>
<protein>
    <recommendedName>
        <fullName evidence="4">Zn(2)-C6 fungal-type domain-containing protein</fullName>
    </recommendedName>
</protein>
<evidence type="ECO:0000313" key="2">
    <source>
        <dbReference type="EMBL" id="KIO04902.1"/>
    </source>
</evidence>
<feature type="compositionally biased region" description="Polar residues" evidence="1">
    <location>
        <begin position="220"/>
        <end position="232"/>
    </location>
</feature>
<feature type="compositionally biased region" description="Low complexity" evidence="1">
    <location>
        <begin position="233"/>
        <end position="246"/>
    </location>
</feature>
<reference evidence="3" key="2">
    <citation type="submission" date="2015-01" db="EMBL/GenBank/DDBJ databases">
        <title>Evolutionary Origins and Diversification of the Mycorrhizal Mutualists.</title>
        <authorList>
            <consortium name="DOE Joint Genome Institute"/>
            <consortium name="Mycorrhizal Genomics Consortium"/>
            <person name="Kohler A."/>
            <person name="Kuo A."/>
            <person name="Nagy L.G."/>
            <person name="Floudas D."/>
            <person name="Copeland A."/>
            <person name="Barry K.W."/>
            <person name="Cichocki N."/>
            <person name="Veneault-Fourrey C."/>
            <person name="LaButti K."/>
            <person name="Lindquist E.A."/>
            <person name="Lipzen A."/>
            <person name="Lundell T."/>
            <person name="Morin E."/>
            <person name="Murat C."/>
            <person name="Riley R."/>
            <person name="Ohm R."/>
            <person name="Sun H."/>
            <person name="Tunlid A."/>
            <person name="Henrissat B."/>
            <person name="Grigoriev I.V."/>
            <person name="Hibbett D.S."/>
            <person name="Martin F."/>
        </authorList>
    </citation>
    <scope>NUCLEOTIDE SEQUENCE [LARGE SCALE GENOMIC DNA]</scope>
    <source>
        <strain evidence="3">Marx 270</strain>
    </source>
</reference>
<dbReference type="Proteomes" id="UP000054217">
    <property type="component" value="Unassembled WGS sequence"/>
</dbReference>
<dbReference type="InParanoid" id="A0A0C3K5R4"/>